<protein>
    <recommendedName>
        <fullName evidence="2">DUF2256 domain-containing protein</fullName>
    </recommendedName>
</protein>
<accession>A0A486XND5</accession>
<dbReference type="PANTHER" id="PTHR37463:SF1">
    <property type="entry name" value="DUF2256 DOMAIN-CONTAINING PROTEIN"/>
    <property type="match status" value="1"/>
</dbReference>
<dbReference type="InterPro" id="IPR017136">
    <property type="entry name" value="UCP037205"/>
</dbReference>
<dbReference type="PANTHER" id="PTHR37463">
    <property type="entry name" value="GSL3115 PROTEIN"/>
    <property type="match status" value="1"/>
</dbReference>
<organism evidence="1">
    <name type="scientific">Rheinheimera sp. BAL341</name>
    <dbReference type="NCBI Taxonomy" id="1708203"/>
    <lineage>
        <taxon>Bacteria</taxon>
        <taxon>Pseudomonadati</taxon>
        <taxon>Pseudomonadota</taxon>
        <taxon>Gammaproteobacteria</taxon>
        <taxon>Chromatiales</taxon>
        <taxon>Chromatiaceae</taxon>
        <taxon>Rheinheimera</taxon>
    </lineage>
</organism>
<dbReference type="Pfam" id="PF10013">
    <property type="entry name" value="DUF2256"/>
    <property type="match status" value="1"/>
</dbReference>
<reference evidence="1" key="1">
    <citation type="submission" date="2019-04" db="EMBL/GenBank/DDBJ databases">
        <authorList>
            <person name="Brambilla D."/>
        </authorList>
    </citation>
    <scope>NUCLEOTIDE SEQUENCE</scope>
    <source>
        <strain evidence="1">BAL1</strain>
    </source>
</reference>
<name>A0A486XND5_9GAMM</name>
<evidence type="ECO:0000313" key="1">
    <source>
        <dbReference type="EMBL" id="VHO03062.1"/>
    </source>
</evidence>
<dbReference type="AlphaFoldDB" id="A0A486XND5"/>
<proteinExistence type="predicted"/>
<sequence length="52" mass="6291">MPHHKLNLPQKRCPVCGLMFSWRKKWQLNWHSVLYCSERCRRHKATTNTDPA</sequence>
<dbReference type="PIRSF" id="PIRSF037205">
    <property type="entry name" value="UCP037205"/>
    <property type="match status" value="1"/>
</dbReference>
<evidence type="ECO:0008006" key="2">
    <source>
        <dbReference type="Google" id="ProtNLM"/>
    </source>
</evidence>
<dbReference type="EMBL" id="CAAJGR010000078">
    <property type="protein sequence ID" value="VHO03062.1"/>
    <property type="molecule type" value="Genomic_DNA"/>
</dbReference>
<gene>
    <name evidence="1" type="ORF">BAL341_1212</name>
</gene>